<reference evidence="1" key="1">
    <citation type="submission" date="2021-06" db="EMBL/GenBank/DDBJ databases">
        <authorList>
            <person name="Ellington A.J."/>
            <person name="Bryan N.C."/>
            <person name="Christner B.C."/>
            <person name="Reisch C.R."/>
        </authorList>
    </citation>
    <scope>NUCLEOTIDE SEQUENCE</scope>
    <source>
        <strain evidence="1">L6-1</strain>
    </source>
</reference>
<sequence length="66" mass="6453">MSATITSPTPAVGSPVAGTASAVRPSVFSEVRETARRRVLAASALVVGLAAVTAFSLALISLGVAA</sequence>
<proteinExistence type="predicted"/>
<name>A0ACD1E4D5_9MICO</name>
<evidence type="ECO:0000313" key="2">
    <source>
        <dbReference type="Proteomes" id="UP000681794"/>
    </source>
</evidence>
<keyword evidence="2" id="KW-1185">Reference proteome</keyword>
<gene>
    <name evidence="1" type="ORF">KM842_00490</name>
</gene>
<dbReference type="Proteomes" id="UP000681794">
    <property type="component" value="Chromosome"/>
</dbReference>
<organism evidence="1 2">
    <name type="scientific">Curtobacterium aetherium</name>
    <dbReference type="NCBI Taxonomy" id="2841594"/>
    <lineage>
        <taxon>Bacteria</taxon>
        <taxon>Bacillati</taxon>
        <taxon>Actinomycetota</taxon>
        <taxon>Actinomycetes</taxon>
        <taxon>Micrococcales</taxon>
        <taxon>Microbacteriaceae</taxon>
        <taxon>Curtobacterium</taxon>
    </lineage>
</organism>
<accession>A0ACD1E4D5</accession>
<protein>
    <submittedName>
        <fullName evidence="1">Uncharacterized protein</fullName>
    </submittedName>
</protein>
<dbReference type="EMBL" id="CP076544">
    <property type="protein sequence ID" value="QWS33739.1"/>
    <property type="molecule type" value="Genomic_DNA"/>
</dbReference>
<evidence type="ECO:0000313" key="1">
    <source>
        <dbReference type="EMBL" id="QWS33739.1"/>
    </source>
</evidence>